<evidence type="ECO:0000256" key="2">
    <source>
        <dbReference type="ARBA" id="ARBA00022448"/>
    </source>
</evidence>
<dbReference type="InterPro" id="IPR003445">
    <property type="entry name" value="Cat_transpt"/>
</dbReference>
<evidence type="ECO:0000256" key="3">
    <source>
        <dbReference type="ARBA" id="ARBA00022475"/>
    </source>
</evidence>
<feature type="transmembrane region" description="Helical" evidence="8">
    <location>
        <begin position="398"/>
        <end position="425"/>
    </location>
</feature>
<evidence type="ECO:0000256" key="1">
    <source>
        <dbReference type="ARBA" id="ARBA00004651"/>
    </source>
</evidence>
<keyword evidence="3" id="KW-1003">Cell membrane</keyword>
<proteinExistence type="predicted"/>
<reference evidence="9" key="1">
    <citation type="submission" date="2020-05" db="EMBL/GenBank/DDBJ databases">
        <authorList>
            <person name="Chiriac C."/>
            <person name="Salcher M."/>
            <person name="Ghai R."/>
            <person name="Kavagutti S V."/>
        </authorList>
    </citation>
    <scope>NUCLEOTIDE SEQUENCE</scope>
</reference>
<feature type="transmembrane region" description="Helical" evidence="8">
    <location>
        <begin position="280"/>
        <end position="302"/>
    </location>
</feature>
<dbReference type="GO" id="GO:0005886">
    <property type="term" value="C:plasma membrane"/>
    <property type="evidence" value="ECO:0007669"/>
    <property type="project" value="UniProtKB-SubCell"/>
</dbReference>
<protein>
    <submittedName>
        <fullName evidence="9">Unannotated protein</fullName>
    </submittedName>
</protein>
<evidence type="ECO:0000256" key="4">
    <source>
        <dbReference type="ARBA" id="ARBA00022692"/>
    </source>
</evidence>
<name>A0A6J6F4R4_9ZZZZ</name>
<feature type="transmembrane region" description="Helical" evidence="8">
    <location>
        <begin position="507"/>
        <end position="528"/>
    </location>
</feature>
<dbReference type="Pfam" id="PF02386">
    <property type="entry name" value="TrkH"/>
    <property type="match status" value="1"/>
</dbReference>
<feature type="transmembrane region" description="Helical" evidence="8">
    <location>
        <begin position="86"/>
        <end position="108"/>
    </location>
</feature>
<dbReference type="PANTHER" id="PTHR32024:SF1">
    <property type="entry name" value="KTR SYSTEM POTASSIUM UPTAKE PROTEIN B"/>
    <property type="match status" value="1"/>
</dbReference>
<evidence type="ECO:0000256" key="6">
    <source>
        <dbReference type="ARBA" id="ARBA00023065"/>
    </source>
</evidence>
<evidence type="ECO:0000313" key="9">
    <source>
        <dbReference type="EMBL" id="CAB4582559.1"/>
    </source>
</evidence>
<feature type="transmembrane region" description="Helical" evidence="8">
    <location>
        <begin position="151"/>
        <end position="175"/>
    </location>
</feature>
<organism evidence="9">
    <name type="scientific">freshwater metagenome</name>
    <dbReference type="NCBI Taxonomy" id="449393"/>
    <lineage>
        <taxon>unclassified sequences</taxon>
        <taxon>metagenomes</taxon>
        <taxon>ecological metagenomes</taxon>
    </lineage>
</organism>
<gene>
    <name evidence="9" type="ORF">UFOPK1684_01511</name>
</gene>
<keyword evidence="7 8" id="KW-0472">Membrane</keyword>
<keyword evidence="2" id="KW-0813">Transport</keyword>
<feature type="transmembrane region" description="Helical" evidence="8">
    <location>
        <begin position="446"/>
        <end position="471"/>
    </location>
</feature>
<accession>A0A6J6F4R4</accession>
<dbReference type="GO" id="GO:0030001">
    <property type="term" value="P:metal ion transport"/>
    <property type="evidence" value="ECO:0007669"/>
    <property type="project" value="UniProtKB-ARBA"/>
</dbReference>
<sequence length="546" mass="58057">MVACPGKSAALRLSCGGSISGRFRRQRLQPQLGSRQLNQEYAFDASTKRDVLPLRHAPRNPPFNRGQPTSVRKKVLDAVSQAFQDFPAVVTIVLYLFLTGVTTMLLVLPAASSSGSPTPLADSSLTAASAIGVAGLSTLDMATHWSGFGHLVIFVAMQIGGLGVVTLATLLAVLASERLGRAMRNSFLGDYDPSYSEKNPRNSSLGVTVADIGALLRVVVLSALVIQAVLTVFLVPILWRTGLGVWDGLWRGAYLATSAFTNTGFNPLVGGMAGLSDDPLFLLSLTAGSFLGSVGFPVIFVLSRALRTYFERRRKRTIRRPRIGLHTQLTLTMSIGLLLAGAVVISALEWQNEATLGNQSDWMKPISAVFLSMMARSTGLNSIPTEELSSASLLILDFLMFVGGGSASTAGGIKVTTLAVLLLAVYAQARGNQDITVFERRIPSEIVRLAVTVTLWGATIVATTTILLMAITSAPLEKVLFESISAFASCGLSAGFTNAELPAAAKFILAATIVIGRLGTITFASALVGRRRTKLFRRASERPILG</sequence>
<dbReference type="GO" id="GO:0008324">
    <property type="term" value="F:monoatomic cation transmembrane transporter activity"/>
    <property type="evidence" value="ECO:0007669"/>
    <property type="project" value="InterPro"/>
</dbReference>
<keyword evidence="5 8" id="KW-1133">Transmembrane helix</keyword>
<keyword evidence="4 8" id="KW-0812">Transmembrane</keyword>
<keyword evidence="6" id="KW-0406">Ion transport</keyword>
<comment type="subcellular location">
    <subcellularLocation>
        <location evidence="1">Cell membrane</location>
        <topology evidence="1">Multi-pass membrane protein</topology>
    </subcellularLocation>
</comment>
<evidence type="ECO:0000256" key="7">
    <source>
        <dbReference type="ARBA" id="ARBA00023136"/>
    </source>
</evidence>
<dbReference type="PANTHER" id="PTHR32024">
    <property type="entry name" value="TRK SYSTEM POTASSIUM UPTAKE PROTEIN TRKG-RELATED"/>
    <property type="match status" value="1"/>
</dbReference>
<dbReference type="AlphaFoldDB" id="A0A6J6F4R4"/>
<evidence type="ECO:0000256" key="8">
    <source>
        <dbReference type="SAM" id="Phobius"/>
    </source>
</evidence>
<evidence type="ECO:0000256" key="5">
    <source>
        <dbReference type="ARBA" id="ARBA00022989"/>
    </source>
</evidence>
<feature type="transmembrane region" description="Helical" evidence="8">
    <location>
        <begin position="214"/>
        <end position="239"/>
    </location>
</feature>
<feature type="transmembrane region" description="Helical" evidence="8">
    <location>
        <begin position="323"/>
        <end position="348"/>
    </location>
</feature>
<dbReference type="EMBL" id="CAEZTM010000119">
    <property type="protein sequence ID" value="CAB4582559.1"/>
    <property type="molecule type" value="Genomic_DNA"/>
</dbReference>